<reference evidence="2 3" key="1">
    <citation type="journal article" date="2023" name="BMC Biotechnol.">
        <title>Vitis rotundifolia cv Carlos genome sequencing.</title>
        <authorList>
            <person name="Huff M."/>
            <person name="Hulse-Kemp A."/>
            <person name="Scheffler B."/>
            <person name="Youngblood R."/>
            <person name="Simpson S."/>
            <person name="Babiker E."/>
            <person name="Staton M."/>
        </authorList>
    </citation>
    <scope>NUCLEOTIDE SEQUENCE [LARGE SCALE GENOMIC DNA]</scope>
    <source>
        <tissue evidence="2">Leaf</tissue>
    </source>
</reference>
<accession>A0AA39ACH4</accession>
<comment type="caution">
    <text evidence="2">The sequence shown here is derived from an EMBL/GenBank/DDBJ whole genome shotgun (WGS) entry which is preliminary data.</text>
</comment>
<protein>
    <submittedName>
        <fullName evidence="2">Uncharacterized protein</fullName>
    </submittedName>
</protein>
<keyword evidence="3" id="KW-1185">Reference proteome</keyword>
<feature type="compositionally biased region" description="Basic and acidic residues" evidence="1">
    <location>
        <begin position="1"/>
        <end position="25"/>
    </location>
</feature>
<evidence type="ECO:0000313" key="2">
    <source>
        <dbReference type="EMBL" id="KAJ9703873.1"/>
    </source>
</evidence>
<evidence type="ECO:0000313" key="3">
    <source>
        <dbReference type="Proteomes" id="UP001168098"/>
    </source>
</evidence>
<dbReference type="PANTHER" id="PTHR44102:SF4">
    <property type="entry name" value="PROTEIN NPGR1"/>
    <property type="match status" value="1"/>
</dbReference>
<dbReference type="AlphaFoldDB" id="A0AA39ACH4"/>
<feature type="region of interest" description="Disordered" evidence="1">
    <location>
        <begin position="1"/>
        <end position="28"/>
    </location>
</feature>
<dbReference type="InterPro" id="IPR043376">
    <property type="entry name" value="NPG1-like"/>
</dbReference>
<proteinExistence type="predicted"/>
<organism evidence="2 3">
    <name type="scientific">Vitis rotundifolia</name>
    <name type="common">Muscadine grape</name>
    <dbReference type="NCBI Taxonomy" id="103349"/>
    <lineage>
        <taxon>Eukaryota</taxon>
        <taxon>Viridiplantae</taxon>
        <taxon>Streptophyta</taxon>
        <taxon>Embryophyta</taxon>
        <taxon>Tracheophyta</taxon>
        <taxon>Spermatophyta</taxon>
        <taxon>Magnoliopsida</taxon>
        <taxon>eudicotyledons</taxon>
        <taxon>Gunneridae</taxon>
        <taxon>Pentapetalae</taxon>
        <taxon>rosids</taxon>
        <taxon>Vitales</taxon>
        <taxon>Vitaceae</taxon>
        <taxon>Viteae</taxon>
        <taxon>Vitis</taxon>
    </lineage>
</organism>
<evidence type="ECO:0000256" key="1">
    <source>
        <dbReference type="SAM" id="MobiDB-lite"/>
    </source>
</evidence>
<gene>
    <name evidence="2" type="ORF">PVL29_005238</name>
</gene>
<dbReference type="Proteomes" id="UP001168098">
    <property type="component" value="Unassembled WGS sequence"/>
</dbReference>
<dbReference type="PANTHER" id="PTHR44102">
    <property type="entry name" value="PROTEIN NPG1"/>
    <property type="match status" value="1"/>
</dbReference>
<name>A0AA39ACH4_VITRO</name>
<dbReference type="EMBL" id="JARBHA010000004">
    <property type="protein sequence ID" value="KAJ9703873.1"/>
    <property type="molecule type" value="Genomic_DNA"/>
</dbReference>
<sequence length="119" mass="13588">MPMKRAEGLRRERDNSERKRGLGSEKKRRTLPKLWTKAGCLCESIANLDPRRLASVQKDLVALLLYGGVETSLPLQSQVWGSDTLFILLRKVASREIDWDPEIMDHLAYALTISGQFEF</sequence>